<dbReference type="AlphaFoldDB" id="A0A0H5R4W9"/>
<proteinExistence type="predicted"/>
<dbReference type="EMBL" id="HACM01008756">
    <property type="protein sequence ID" value="CRZ09198.1"/>
    <property type="molecule type" value="Transcribed_RNA"/>
</dbReference>
<evidence type="ECO:0000313" key="1">
    <source>
        <dbReference type="EMBL" id="CRZ09198.1"/>
    </source>
</evidence>
<accession>A0A0H5R4W9</accession>
<organism evidence="1">
    <name type="scientific">Spongospora subterranea</name>
    <dbReference type="NCBI Taxonomy" id="70186"/>
    <lineage>
        <taxon>Eukaryota</taxon>
        <taxon>Sar</taxon>
        <taxon>Rhizaria</taxon>
        <taxon>Endomyxa</taxon>
        <taxon>Phytomyxea</taxon>
        <taxon>Plasmodiophorida</taxon>
        <taxon>Plasmodiophoridae</taxon>
        <taxon>Spongospora</taxon>
    </lineage>
</organism>
<reference evidence="1" key="1">
    <citation type="submission" date="2015-04" db="EMBL/GenBank/DDBJ databases">
        <title>The genome sequence of the plant pathogenic Rhizarian Plasmodiophora brassicae reveals insights in its biotrophic life cycle and the origin of chitin synthesis.</title>
        <authorList>
            <person name="Schwelm A."/>
            <person name="Fogelqvist J."/>
            <person name="Knaust A."/>
            <person name="Julke S."/>
            <person name="Lilja T."/>
            <person name="Dhandapani V."/>
            <person name="Bonilla-Rosso G."/>
            <person name="Karlsson M."/>
            <person name="Shevchenko A."/>
            <person name="Choi S.R."/>
            <person name="Kim H.G."/>
            <person name="Park J.Y."/>
            <person name="Lim Y.P."/>
            <person name="Ludwig-Muller J."/>
            <person name="Dixelius C."/>
        </authorList>
    </citation>
    <scope>NUCLEOTIDE SEQUENCE</scope>
    <source>
        <tissue evidence="1">Potato root galls</tissue>
    </source>
</reference>
<name>A0A0H5R4W9_9EUKA</name>
<sequence>MVSDSLAREPAQHDHYYSDLIASLAVDLAESDLQQILEQLADMPDSAVHEQGWEILPFIAQYIIIWPIASALFHRVISLGSPAELAISLSQILNQDISSNHDIIFQSVSLLLSRPELNTSRGGKIKASLAQVIVCRLSSSDWSQSKSILSQLQQLSLQFIRDDFGFSLALQLMNEENTERRYCREISRSIPFDEAVCRAKSAPVTDLIGLSIILHHWCENDLSVKSVLSSKEDISMALLRSVVSLVKCERVELACTLIEDLIPLLAEWACSDVELLSSAVHVLLPATCLSPSQSRLPGKLLSSIASNSTLSLFVHQYFDDRPQLASIALRVMKDRIANIRGERNDSLNSFMSLISSCISRFKPDFTSPLNSPMTAQSLSCLDCVSTALNAGMFCFLAHRLRINSSVIRQLTTVLSLLYERAELEAGIHGNVELLHSGRMQMRLVENAADQLLNMTLSEHC</sequence>
<protein>
    <submittedName>
        <fullName evidence="1">Uncharacterized protein</fullName>
    </submittedName>
</protein>